<sequence length="475" mass="52713">MNAARKRFLDSFPEALVDQAACVFVGAGTSMAAGYPSWRELLKDIGQELDVNIDDIQDLTALAQWSVASTGGKGRVAKVIRDEIGDDLPIPETVRILARLPVRSFWTTNFDRLIERACEEIGRPKHAISRADDLALRAKPGHVSIYKMHGSVTEPTDVVISTDDFDLYRKERGAFIDLLRGNLTSMSMLFLGLSFSDPNLSHVFRSIRESFRDPPEHFAIVRPPQRSDFAADEEPIFEARLNQHRHWATDLKRYGLQTIEVNAWDEIPDLLREVERRVAARRVWISGSWPEGEGDHQFVADVSRAVGASVAEKYDLVSGMGLGVGAWSVQAFLEELRKRGSWGLENRLLVRPFPQNLADAQDAYRILRNDMARAAGAVVFIGGAKMDGKIIDAAGVMLEFEAAKKEGAYLLPVGSTGGTASKIAKELRGSKIPFSGPEARRPSDENLTTLETERDPQKLVKLVRSLIDRFSKAAS</sequence>
<feature type="region of interest" description="Disordered" evidence="1">
    <location>
        <begin position="431"/>
        <end position="452"/>
    </location>
</feature>
<dbReference type="AlphaFoldDB" id="A0A0F9Q9D5"/>
<dbReference type="SUPFAM" id="SSF52467">
    <property type="entry name" value="DHS-like NAD/FAD-binding domain"/>
    <property type="match status" value="1"/>
</dbReference>
<organism evidence="3">
    <name type="scientific">marine sediment metagenome</name>
    <dbReference type="NCBI Taxonomy" id="412755"/>
    <lineage>
        <taxon>unclassified sequences</taxon>
        <taxon>metagenomes</taxon>
        <taxon>ecological metagenomes</taxon>
    </lineage>
</organism>
<dbReference type="Pfam" id="PF13289">
    <property type="entry name" value="SIR2_2"/>
    <property type="match status" value="1"/>
</dbReference>
<protein>
    <recommendedName>
        <fullName evidence="2">NAD(+) hydrolase ThsA Sir2/TIR-associating SLOG domain-containing protein</fullName>
    </recommendedName>
</protein>
<feature type="domain" description="NAD(+) hydrolase ThsA Sir2/TIR-associating SLOG" evidence="2">
    <location>
        <begin position="266"/>
        <end position="469"/>
    </location>
</feature>
<reference evidence="3" key="1">
    <citation type="journal article" date="2015" name="Nature">
        <title>Complex archaea that bridge the gap between prokaryotes and eukaryotes.</title>
        <authorList>
            <person name="Spang A."/>
            <person name="Saw J.H."/>
            <person name="Jorgensen S.L."/>
            <person name="Zaremba-Niedzwiedzka K."/>
            <person name="Martijn J."/>
            <person name="Lind A.E."/>
            <person name="van Eijk R."/>
            <person name="Schleper C."/>
            <person name="Guy L."/>
            <person name="Ettema T.J."/>
        </authorList>
    </citation>
    <scope>NUCLEOTIDE SEQUENCE</scope>
</reference>
<evidence type="ECO:0000313" key="3">
    <source>
        <dbReference type="EMBL" id="KKN33672.1"/>
    </source>
</evidence>
<accession>A0A0F9Q9D5</accession>
<name>A0A0F9Q9D5_9ZZZZ</name>
<dbReference type="EMBL" id="LAZR01002160">
    <property type="protein sequence ID" value="KKN33672.1"/>
    <property type="molecule type" value="Genomic_DNA"/>
</dbReference>
<dbReference type="InterPro" id="IPR041486">
    <property type="entry name" value="ThsA_STALD"/>
</dbReference>
<dbReference type="InterPro" id="IPR029035">
    <property type="entry name" value="DHS-like_NAD/FAD-binding_dom"/>
</dbReference>
<dbReference type="Pfam" id="PF18185">
    <property type="entry name" value="STALD"/>
    <property type="match status" value="1"/>
</dbReference>
<evidence type="ECO:0000256" key="1">
    <source>
        <dbReference type="SAM" id="MobiDB-lite"/>
    </source>
</evidence>
<gene>
    <name evidence="3" type="ORF">LCGC14_0801330</name>
</gene>
<proteinExistence type="predicted"/>
<evidence type="ECO:0000259" key="2">
    <source>
        <dbReference type="Pfam" id="PF18185"/>
    </source>
</evidence>
<comment type="caution">
    <text evidence="3">The sequence shown here is derived from an EMBL/GenBank/DDBJ whole genome shotgun (WGS) entry which is preliminary data.</text>
</comment>